<feature type="compositionally biased region" description="Pro residues" evidence="1">
    <location>
        <begin position="451"/>
        <end position="462"/>
    </location>
</feature>
<accession>A0A1E8Q9Z3</accession>
<evidence type="ECO:0000313" key="2">
    <source>
        <dbReference type="EMBL" id="OFJ55312.1"/>
    </source>
</evidence>
<reference evidence="2 3" key="1">
    <citation type="submission" date="2016-09" db="EMBL/GenBank/DDBJ databases">
        <title>genome sequence of Mycobacterium sp. 739 SCH.</title>
        <authorList>
            <person name="Greninger A.L."/>
            <person name="Qin X."/>
            <person name="Jerome K."/>
            <person name="Vora S."/>
            <person name="Quinn K."/>
        </authorList>
    </citation>
    <scope>NUCLEOTIDE SEQUENCE [LARGE SCALE GENOMIC DNA]</scope>
    <source>
        <strain evidence="2 3">SCH</strain>
    </source>
</reference>
<dbReference type="AlphaFoldDB" id="A0A1E8Q9Z3"/>
<protein>
    <recommendedName>
        <fullName evidence="4">DUF3987 domain-containing protein</fullName>
    </recommendedName>
</protein>
<evidence type="ECO:0000313" key="3">
    <source>
        <dbReference type="Proteomes" id="UP000178953"/>
    </source>
</evidence>
<feature type="compositionally biased region" description="Basic and acidic residues" evidence="1">
    <location>
        <begin position="434"/>
        <end position="446"/>
    </location>
</feature>
<evidence type="ECO:0008006" key="4">
    <source>
        <dbReference type="Google" id="ProtNLM"/>
    </source>
</evidence>
<sequence>MTTPRLLDGPDFWTARPILTHIRDVARARRAGPWAVLGVTLVRALATVPPKVRLAPMVGGQGSLNVFIALVGPSGAGKGTAEAAAAQAVAFLDRNVNDAVPTPVPLGSGEGVARTFRPAGDGEPVPAAIFSAPEVDTLTTLAGRQGATLGAELRKMFSGESLGFANSAVHTRCIVPAHEYRACVIAGVQPLRSRPLLDAADGGLPQRFVWLPVSDADAPDERPACPLAREFPVLDWGASSAPTEIELPDVVVAEIDEFRLLVLRGDASVNPLDGHALLVRAKIAVALAVLDQRRGVTIDDWSLAGTVMAVSSAEREHCRQTLREHSRRRNVARAIEDDERDQAATDRKVRRARESIMRGLKKHAEQTHADLRRSLKMDIRDHFDSAVAELIDEGMVYKFPAEKGGAKYTSTPVHPDLETVPPAEIEGVPPYTDPPDRNTSPDEVYRGEPTGVPPKTYPPAEKPPCTGVPPKAAQPKGHGTTRRDASSAKELGPAKDPA</sequence>
<evidence type="ECO:0000256" key="1">
    <source>
        <dbReference type="SAM" id="MobiDB-lite"/>
    </source>
</evidence>
<name>A0A1E8Q9Z3_9MYCO</name>
<keyword evidence="3" id="KW-1185">Reference proteome</keyword>
<organism evidence="2 3">
    <name type="scientific">Mycolicibacterium grossiae</name>
    <dbReference type="NCBI Taxonomy" id="1552759"/>
    <lineage>
        <taxon>Bacteria</taxon>
        <taxon>Bacillati</taxon>
        <taxon>Actinomycetota</taxon>
        <taxon>Actinomycetes</taxon>
        <taxon>Mycobacteriales</taxon>
        <taxon>Mycobacteriaceae</taxon>
        <taxon>Mycolicibacterium</taxon>
    </lineage>
</organism>
<dbReference type="Proteomes" id="UP000178953">
    <property type="component" value="Unassembled WGS sequence"/>
</dbReference>
<gene>
    <name evidence="2" type="ORF">BEL07_02560</name>
</gene>
<proteinExistence type="predicted"/>
<dbReference type="EMBL" id="MCHX01000004">
    <property type="protein sequence ID" value="OFJ55312.1"/>
    <property type="molecule type" value="Genomic_DNA"/>
</dbReference>
<feature type="region of interest" description="Disordered" evidence="1">
    <location>
        <begin position="408"/>
        <end position="498"/>
    </location>
</feature>
<comment type="caution">
    <text evidence="2">The sequence shown here is derived from an EMBL/GenBank/DDBJ whole genome shotgun (WGS) entry which is preliminary data.</text>
</comment>